<dbReference type="AlphaFoldDB" id="A0A6L5XZH6"/>
<evidence type="ECO:0000313" key="2">
    <source>
        <dbReference type="Proteomes" id="UP000482209"/>
    </source>
</evidence>
<comment type="caution">
    <text evidence="1">The sequence shown here is derived from an EMBL/GenBank/DDBJ whole genome shotgun (WGS) entry which is preliminary data.</text>
</comment>
<dbReference type="EMBL" id="VUMT01000013">
    <property type="protein sequence ID" value="MSS64142.1"/>
    <property type="molecule type" value="Genomic_DNA"/>
</dbReference>
<keyword evidence="2" id="KW-1185">Reference proteome</keyword>
<accession>A0A6L5XZH6</accession>
<evidence type="ECO:0008006" key="3">
    <source>
        <dbReference type="Google" id="ProtNLM"/>
    </source>
</evidence>
<evidence type="ECO:0000313" key="1">
    <source>
        <dbReference type="EMBL" id="MSS64142.1"/>
    </source>
</evidence>
<sequence length="301" mass="35292">MTKVKLYWNHICVLHNQEKKFLDDLTKKLEIEDIELEVKYFGLGYGEHMSEYLAKDESVLPDMIVSADLEVFEDIRIFQKYKDDLYSVRQWIELEGGAALECVERGEVLLPYLSIPLVYYTNNPEFFEEKSIIDIKSLAFGGRNNSAGKSLVKAIWSYYGRKSVYRMLKGADISDMPIEAFQRTRIGKTDVSIVPSLYAMRADEKKSFMRIPKEGPLLIPSYICARRSIPESIARRIVEALCEKQWCDFYETNGNLLLYPKIAKKNEWCERKQYFVPSKEWISKTSVEEFYYVYNELVMNR</sequence>
<dbReference type="Proteomes" id="UP000482209">
    <property type="component" value="Unassembled WGS sequence"/>
</dbReference>
<organism evidence="1 2">
    <name type="scientific">Velocimicrobium porci</name>
    <dbReference type="NCBI Taxonomy" id="2606634"/>
    <lineage>
        <taxon>Bacteria</taxon>
        <taxon>Bacillati</taxon>
        <taxon>Bacillota</taxon>
        <taxon>Clostridia</taxon>
        <taxon>Lachnospirales</taxon>
        <taxon>Lachnospiraceae</taxon>
        <taxon>Velocimicrobium</taxon>
    </lineage>
</organism>
<proteinExistence type="predicted"/>
<gene>
    <name evidence="1" type="ORF">FYJ58_09680</name>
</gene>
<reference evidence="1 2" key="1">
    <citation type="submission" date="2019-08" db="EMBL/GenBank/DDBJ databases">
        <title>In-depth cultivation of the pig gut microbiome towards novel bacterial diversity and tailored functional studies.</title>
        <authorList>
            <person name="Wylensek D."/>
            <person name="Hitch T.C.A."/>
            <person name="Clavel T."/>
        </authorList>
    </citation>
    <scope>NUCLEOTIDE SEQUENCE [LARGE SCALE GENOMIC DNA]</scope>
    <source>
        <strain evidence="1 2">WCA-693-APC-MOT-I</strain>
    </source>
</reference>
<dbReference type="RefSeq" id="WP_154519538.1">
    <property type="nucleotide sequence ID" value="NZ_VUMT01000013.1"/>
</dbReference>
<name>A0A6L5XZH6_9FIRM</name>
<protein>
    <recommendedName>
        <fullName evidence="3">ABC transporter substrate-binding protein</fullName>
    </recommendedName>
</protein>